<feature type="transmembrane region" description="Helical" evidence="3">
    <location>
        <begin position="344"/>
        <end position="366"/>
    </location>
</feature>
<dbReference type="PANTHER" id="PTHR45138">
    <property type="entry name" value="REGULATORY COMPONENTS OF SENSORY TRANSDUCTION SYSTEM"/>
    <property type="match status" value="1"/>
</dbReference>
<feature type="transmembrane region" description="Helical" evidence="3">
    <location>
        <begin position="313"/>
        <end position="332"/>
    </location>
</feature>
<gene>
    <name evidence="5" type="ORF">SR882_11165</name>
</gene>
<dbReference type="Pfam" id="PF07696">
    <property type="entry name" value="7TMR-DISMED2"/>
    <property type="match status" value="1"/>
</dbReference>
<dbReference type="InterPro" id="IPR050469">
    <property type="entry name" value="Diguanylate_Cyclase"/>
</dbReference>
<keyword evidence="5" id="KW-0548">Nucleotidyltransferase</keyword>
<reference evidence="5 6" key="1">
    <citation type="submission" date="2023-11" db="EMBL/GenBank/DDBJ databases">
        <title>MicrobeMod: A computational toolkit for identifying prokaryotic methylation and restriction-modification with nanopore sequencing.</title>
        <authorList>
            <person name="Crits-Christoph A."/>
            <person name="Kang S.C."/>
            <person name="Lee H."/>
            <person name="Ostrov N."/>
        </authorList>
    </citation>
    <scope>NUCLEOTIDE SEQUENCE [LARGE SCALE GENOMIC DNA]</scope>
    <source>
        <strain evidence="5 6">ATCC 49870</strain>
    </source>
</reference>
<evidence type="ECO:0000313" key="6">
    <source>
        <dbReference type="Proteomes" id="UP001327459"/>
    </source>
</evidence>
<dbReference type="SMART" id="SM00267">
    <property type="entry name" value="GGDEF"/>
    <property type="match status" value="1"/>
</dbReference>
<proteinExistence type="predicted"/>
<sequence length="576" mass="63641">MTAGNATQRGEADARVRRVGRVLSPAAAWWLLIAVLLFVPAAHAERDLLSQAEWATTQERLSPSEAMALDYRAADTAALNLGPYQGRLWLRFSLDGESLGESRWLSIRWPYFRDLRIFLRDPGAPGGDWLEVRETTDMVGLLDMPGHPGRLLPRFAAEREVLIQLRADGPTALRLTLGTLEEERVRTLVRYTLFGVYLGAMLGMAVYSLFLMLAVRERTYLGYAVFLAATVLYIGLRYNILTPLLPDAVQSVPPAARAQVAVALVALSAIWFVRRFLRTQRDDRLADRALLGVMVAAVLSMPASIWLVGVVSFAIVAVYAVAAVVAIVWAAVRAMRRGFGPAGYLLLGWSVFALAVLLYLAMLLGWLPYATWLMIALPVGSLAEALLLAFALGNRIRHKQREETVLAQERDRYRFLSEQDGLTGLYNRRALDRRLDKAIAASLRTGDPLSLVVLDTDWFKDYNDRYGHLAGDDALRCLARVMRANVRDGDGCFRYGGEEFVILLPGQALAQATVVAERIREAYRGNSASELGPGGTVSLGVAQFREGDSANTLLARGDAALYHAKERGRDRVELAH</sequence>
<feature type="transmembrane region" description="Helical" evidence="3">
    <location>
        <begin position="258"/>
        <end position="277"/>
    </location>
</feature>
<dbReference type="Gene3D" id="3.30.70.270">
    <property type="match status" value="1"/>
</dbReference>
<dbReference type="InterPro" id="IPR011622">
    <property type="entry name" value="7TMR_DISM_rcpt_extracell_dom2"/>
</dbReference>
<dbReference type="PROSITE" id="PS50887">
    <property type="entry name" value="GGDEF"/>
    <property type="match status" value="1"/>
</dbReference>
<organism evidence="5 6">
    <name type="scientific">Guyparkeria halophila</name>
    <dbReference type="NCBI Taxonomy" id="47960"/>
    <lineage>
        <taxon>Bacteria</taxon>
        <taxon>Pseudomonadati</taxon>
        <taxon>Pseudomonadota</taxon>
        <taxon>Gammaproteobacteria</taxon>
        <taxon>Chromatiales</taxon>
        <taxon>Thioalkalibacteraceae</taxon>
        <taxon>Guyparkeria</taxon>
    </lineage>
</organism>
<keyword evidence="3" id="KW-0812">Transmembrane</keyword>
<evidence type="ECO:0000259" key="4">
    <source>
        <dbReference type="PROSITE" id="PS50887"/>
    </source>
</evidence>
<feature type="transmembrane region" description="Helical" evidence="3">
    <location>
        <begin position="22"/>
        <end position="42"/>
    </location>
</feature>
<dbReference type="CDD" id="cd01949">
    <property type="entry name" value="GGDEF"/>
    <property type="match status" value="1"/>
</dbReference>
<evidence type="ECO:0000313" key="5">
    <source>
        <dbReference type="EMBL" id="WQH16297.1"/>
    </source>
</evidence>
<feature type="transmembrane region" description="Helical" evidence="3">
    <location>
        <begin position="372"/>
        <end position="392"/>
    </location>
</feature>
<keyword evidence="3" id="KW-0472">Membrane</keyword>
<feature type="transmembrane region" description="Helical" evidence="3">
    <location>
        <begin position="289"/>
        <end position="307"/>
    </location>
</feature>
<evidence type="ECO:0000256" key="2">
    <source>
        <dbReference type="ARBA" id="ARBA00034247"/>
    </source>
</evidence>
<dbReference type="RefSeq" id="WP_322521295.1">
    <property type="nucleotide sequence ID" value="NZ_CP140153.1"/>
</dbReference>
<dbReference type="InterPro" id="IPR043128">
    <property type="entry name" value="Rev_trsase/Diguanyl_cyclase"/>
</dbReference>
<accession>A0ABZ0YYH9</accession>
<dbReference type="EMBL" id="CP140153">
    <property type="protein sequence ID" value="WQH16297.1"/>
    <property type="molecule type" value="Genomic_DNA"/>
</dbReference>
<dbReference type="GO" id="GO:0052621">
    <property type="term" value="F:diguanylate cyclase activity"/>
    <property type="evidence" value="ECO:0007669"/>
    <property type="project" value="UniProtKB-EC"/>
</dbReference>
<keyword evidence="5" id="KW-0808">Transferase</keyword>
<dbReference type="InterPro" id="IPR029787">
    <property type="entry name" value="Nucleotide_cyclase"/>
</dbReference>
<dbReference type="Proteomes" id="UP001327459">
    <property type="component" value="Chromosome"/>
</dbReference>
<dbReference type="InterPro" id="IPR011623">
    <property type="entry name" value="7TMR_DISM_rcpt_extracell_dom1"/>
</dbReference>
<keyword evidence="3" id="KW-1133">Transmembrane helix</keyword>
<comment type="catalytic activity">
    <reaction evidence="2">
        <text>2 GTP = 3',3'-c-di-GMP + 2 diphosphate</text>
        <dbReference type="Rhea" id="RHEA:24898"/>
        <dbReference type="ChEBI" id="CHEBI:33019"/>
        <dbReference type="ChEBI" id="CHEBI:37565"/>
        <dbReference type="ChEBI" id="CHEBI:58805"/>
        <dbReference type="EC" id="2.7.7.65"/>
    </reaction>
</comment>
<name>A0ABZ0YYH9_9GAMM</name>
<evidence type="ECO:0000256" key="1">
    <source>
        <dbReference type="ARBA" id="ARBA00012528"/>
    </source>
</evidence>
<evidence type="ECO:0000256" key="3">
    <source>
        <dbReference type="SAM" id="Phobius"/>
    </source>
</evidence>
<feature type="transmembrane region" description="Helical" evidence="3">
    <location>
        <begin position="191"/>
        <end position="213"/>
    </location>
</feature>
<dbReference type="Pfam" id="PF00990">
    <property type="entry name" value="GGDEF"/>
    <property type="match status" value="1"/>
</dbReference>
<protein>
    <recommendedName>
        <fullName evidence="1">diguanylate cyclase</fullName>
        <ecNumber evidence="1">2.7.7.65</ecNumber>
    </recommendedName>
</protein>
<feature type="domain" description="GGDEF" evidence="4">
    <location>
        <begin position="447"/>
        <end position="576"/>
    </location>
</feature>
<dbReference type="Pfam" id="PF07695">
    <property type="entry name" value="7TMR-DISM_7TM"/>
    <property type="match status" value="1"/>
</dbReference>
<keyword evidence="6" id="KW-1185">Reference proteome</keyword>
<feature type="transmembrane region" description="Helical" evidence="3">
    <location>
        <begin position="220"/>
        <end position="238"/>
    </location>
</feature>
<dbReference type="InterPro" id="IPR000160">
    <property type="entry name" value="GGDEF_dom"/>
</dbReference>
<dbReference type="SUPFAM" id="SSF55073">
    <property type="entry name" value="Nucleotide cyclase"/>
    <property type="match status" value="1"/>
</dbReference>
<dbReference type="NCBIfam" id="TIGR00254">
    <property type="entry name" value="GGDEF"/>
    <property type="match status" value="1"/>
</dbReference>
<dbReference type="EC" id="2.7.7.65" evidence="1"/>
<dbReference type="PANTHER" id="PTHR45138:SF9">
    <property type="entry name" value="DIGUANYLATE CYCLASE DGCM-RELATED"/>
    <property type="match status" value="1"/>
</dbReference>